<dbReference type="SUPFAM" id="SSF54452">
    <property type="entry name" value="MHC antigen-recognition domain"/>
    <property type="match status" value="1"/>
</dbReference>
<evidence type="ECO:0000256" key="11">
    <source>
        <dbReference type="SAM" id="Phobius"/>
    </source>
</evidence>
<evidence type="ECO:0000256" key="10">
    <source>
        <dbReference type="RuleBase" id="RU004439"/>
    </source>
</evidence>
<keyword evidence="6 11" id="KW-1133">Transmembrane helix</keyword>
<evidence type="ECO:0000256" key="2">
    <source>
        <dbReference type="ARBA" id="ARBA00022451"/>
    </source>
</evidence>
<evidence type="ECO:0000313" key="15">
    <source>
        <dbReference type="RefSeq" id="XP_054831250.1"/>
    </source>
</evidence>
<keyword evidence="14" id="KW-1185">Reference proteome</keyword>
<reference evidence="15" key="1">
    <citation type="submission" date="2025-08" db="UniProtKB">
        <authorList>
            <consortium name="RefSeq"/>
        </authorList>
    </citation>
    <scope>IDENTIFICATION</scope>
    <source>
        <tissue evidence="15">Blood</tissue>
    </source>
</reference>
<dbReference type="GeneID" id="129326943"/>
<evidence type="ECO:0000313" key="14">
    <source>
        <dbReference type="Proteomes" id="UP001190640"/>
    </source>
</evidence>
<proteinExistence type="inferred from homology"/>
<evidence type="ECO:0000256" key="6">
    <source>
        <dbReference type="ARBA" id="ARBA00022989"/>
    </source>
</evidence>
<dbReference type="FunFam" id="3.30.500.10:FF:000001">
    <property type="entry name" value="H-2 class I histocompatibility antigen, alpha chain"/>
    <property type="match status" value="1"/>
</dbReference>
<comment type="subcellular location">
    <subcellularLocation>
        <location evidence="1">Membrane</location>
        <topology evidence="1">Single-pass type I membrane protein</topology>
    </subcellularLocation>
</comment>
<dbReference type="PROSITE" id="PS50835">
    <property type="entry name" value="IG_LIKE"/>
    <property type="match status" value="1"/>
</dbReference>
<dbReference type="GO" id="GO:0002474">
    <property type="term" value="P:antigen processing and presentation of peptide antigen via MHC class I"/>
    <property type="evidence" value="ECO:0007669"/>
    <property type="project" value="UniProtKB-KW"/>
</dbReference>
<dbReference type="InterPro" id="IPR003597">
    <property type="entry name" value="Ig_C1-set"/>
</dbReference>
<organism evidence="14 15">
    <name type="scientific">Eublepharis macularius</name>
    <name type="common">Leopard gecko</name>
    <name type="synonym">Cyrtodactylus macularius</name>
    <dbReference type="NCBI Taxonomy" id="481883"/>
    <lineage>
        <taxon>Eukaryota</taxon>
        <taxon>Metazoa</taxon>
        <taxon>Chordata</taxon>
        <taxon>Craniata</taxon>
        <taxon>Vertebrata</taxon>
        <taxon>Euteleostomi</taxon>
        <taxon>Lepidosauria</taxon>
        <taxon>Squamata</taxon>
        <taxon>Bifurcata</taxon>
        <taxon>Gekkota</taxon>
        <taxon>Eublepharidae</taxon>
        <taxon>Eublepharinae</taxon>
        <taxon>Eublepharis</taxon>
    </lineage>
</organism>
<evidence type="ECO:0000256" key="5">
    <source>
        <dbReference type="ARBA" id="ARBA00022859"/>
    </source>
</evidence>
<name>A0AA97J496_EUBMA</name>
<dbReference type="PANTHER" id="PTHR16675:SF242">
    <property type="entry name" value="MAJOR HISTOCOMPATIBILITY COMPLEX CLASS I-RELATED GENE PROTEIN"/>
    <property type="match status" value="1"/>
</dbReference>
<sequence length="369" mass="42675">MNSLQRRLLFLVGGLALLQVGGSGSSSSHSLRYFYTSVRDPGQALPQYYFVGYVDDQPFVFYDAARRALPKVPWMEKAGKEDPQYWERNTQNVRNAESQFRVYLDTLRERYNQNSSTGLHTWQWMYGCEVGPDGRPRGGKWQYAYDGEDFIAFDKETLTWTAADRKAEITKQKWDPLLATSQRCKFYLEEECVEWLGRYLGYGNETLRRRERPTVKVARKEGYDGQETLICQAHGFYPKEIDIAWTKDGEDQWQDTFHGGVAPNSDGTYYTWLSIEVDPKDRGRYRCKVGHSSLPEDLDLAWEEPVSYTGLILGLLVPIMVAFTLLMAVVFVIYFLKRRHQRRGYTSKSTLITEKSSPGLYPGHVYIPC</sequence>
<dbReference type="InterPro" id="IPR036179">
    <property type="entry name" value="Ig-like_dom_sf"/>
</dbReference>
<dbReference type="InterPro" id="IPR011162">
    <property type="entry name" value="MHC_I/II-like_Ag-recog"/>
</dbReference>
<feature type="chain" id="PRO_5041651797" evidence="12">
    <location>
        <begin position="25"/>
        <end position="369"/>
    </location>
</feature>
<gene>
    <name evidence="15" type="primary">LOC129326943</name>
</gene>
<dbReference type="Gene3D" id="3.30.500.10">
    <property type="entry name" value="MHC class I-like antigen recognition-like"/>
    <property type="match status" value="1"/>
</dbReference>
<dbReference type="CDD" id="cd07698">
    <property type="entry name" value="IgC1_MHC_I_alpha3"/>
    <property type="match status" value="1"/>
</dbReference>
<dbReference type="Pfam" id="PF07654">
    <property type="entry name" value="C1-set"/>
    <property type="match status" value="1"/>
</dbReference>
<dbReference type="InterPro" id="IPR037055">
    <property type="entry name" value="MHC_I-like_Ag-recog_sf"/>
</dbReference>
<dbReference type="InterPro" id="IPR011161">
    <property type="entry name" value="MHC_I-like_Ag-recog"/>
</dbReference>
<dbReference type="GO" id="GO:0009897">
    <property type="term" value="C:external side of plasma membrane"/>
    <property type="evidence" value="ECO:0007669"/>
    <property type="project" value="TreeGrafter"/>
</dbReference>
<dbReference type="PANTHER" id="PTHR16675">
    <property type="entry name" value="MHC CLASS I-RELATED"/>
    <property type="match status" value="1"/>
</dbReference>
<dbReference type="KEGG" id="emc:129326943"/>
<keyword evidence="5" id="KW-0391">Immunity</keyword>
<dbReference type="PROSITE" id="PS00290">
    <property type="entry name" value="IG_MHC"/>
    <property type="match status" value="1"/>
</dbReference>
<keyword evidence="8" id="KW-1015">Disulfide bond</keyword>
<feature type="domain" description="Ig-like" evidence="13">
    <location>
        <begin position="213"/>
        <end position="301"/>
    </location>
</feature>
<dbReference type="FunFam" id="2.60.40.10:FF:000204">
    <property type="entry name" value="Major histocompatibility complex, class I-related protein"/>
    <property type="match status" value="1"/>
</dbReference>
<dbReference type="PRINTS" id="PR01638">
    <property type="entry name" value="MHCCLASSI"/>
</dbReference>
<dbReference type="SUPFAM" id="SSF48726">
    <property type="entry name" value="Immunoglobulin"/>
    <property type="match status" value="1"/>
</dbReference>
<dbReference type="InterPro" id="IPR007110">
    <property type="entry name" value="Ig-like_dom"/>
</dbReference>
<dbReference type="GO" id="GO:0042612">
    <property type="term" value="C:MHC class I protein complex"/>
    <property type="evidence" value="ECO:0007669"/>
    <property type="project" value="UniProtKB-KW"/>
</dbReference>
<dbReference type="RefSeq" id="XP_054831250.1">
    <property type="nucleotide sequence ID" value="XM_054975275.1"/>
</dbReference>
<comment type="similarity">
    <text evidence="10">Belongs to the MHC class I family.</text>
</comment>
<evidence type="ECO:0000256" key="12">
    <source>
        <dbReference type="SAM" id="SignalP"/>
    </source>
</evidence>
<evidence type="ECO:0000256" key="3">
    <source>
        <dbReference type="ARBA" id="ARBA00022692"/>
    </source>
</evidence>
<keyword evidence="7 11" id="KW-0472">Membrane</keyword>
<evidence type="ECO:0000256" key="4">
    <source>
        <dbReference type="ARBA" id="ARBA00022729"/>
    </source>
</evidence>
<dbReference type="AlphaFoldDB" id="A0AA97J496"/>
<keyword evidence="9" id="KW-0325">Glycoprotein</keyword>
<dbReference type="InterPro" id="IPR050208">
    <property type="entry name" value="MHC_class-I_related"/>
</dbReference>
<protein>
    <submittedName>
        <fullName evidence="15">Class I histocompatibility antigen, F10 alpha chain-like</fullName>
    </submittedName>
</protein>
<dbReference type="GO" id="GO:0006955">
    <property type="term" value="P:immune response"/>
    <property type="evidence" value="ECO:0007669"/>
    <property type="project" value="TreeGrafter"/>
</dbReference>
<keyword evidence="3 11" id="KW-0812">Transmembrane</keyword>
<feature type="signal peptide" evidence="12">
    <location>
        <begin position="1"/>
        <end position="24"/>
    </location>
</feature>
<feature type="transmembrane region" description="Helical" evidence="11">
    <location>
        <begin position="311"/>
        <end position="336"/>
    </location>
</feature>
<dbReference type="SMART" id="SM00407">
    <property type="entry name" value="IGc1"/>
    <property type="match status" value="1"/>
</dbReference>
<dbReference type="InterPro" id="IPR001039">
    <property type="entry name" value="MHC_I_a_a1/a2"/>
</dbReference>
<evidence type="ECO:0000256" key="7">
    <source>
        <dbReference type="ARBA" id="ARBA00023136"/>
    </source>
</evidence>
<dbReference type="InterPro" id="IPR013783">
    <property type="entry name" value="Ig-like_fold"/>
</dbReference>
<dbReference type="Pfam" id="PF00129">
    <property type="entry name" value="MHC_I"/>
    <property type="match status" value="1"/>
</dbReference>
<keyword evidence="4 12" id="KW-0732">Signal</keyword>
<evidence type="ECO:0000256" key="9">
    <source>
        <dbReference type="ARBA" id="ARBA00023180"/>
    </source>
</evidence>
<dbReference type="GO" id="GO:0005615">
    <property type="term" value="C:extracellular space"/>
    <property type="evidence" value="ECO:0007669"/>
    <property type="project" value="TreeGrafter"/>
</dbReference>
<evidence type="ECO:0000259" key="13">
    <source>
        <dbReference type="PROSITE" id="PS50835"/>
    </source>
</evidence>
<dbReference type="Gene3D" id="2.60.40.10">
    <property type="entry name" value="Immunoglobulins"/>
    <property type="match status" value="1"/>
</dbReference>
<dbReference type="Proteomes" id="UP001190640">
    <property type="component" value="Chromosome 4"/>
</dbReference>
<accession>A0AA97J496</accession>
<dbReference type="InterPro" id="IPR003006">
    <property type="entry name" value="Ig/MHC_CS"/>
</dbReference>
<evidence type="ECO:0000256" key="8">
    <source>
        <dbReference type="ARBA" id="ARBA00023157"/>
    </source>
</evidence>
<evidence type="ECO:0000256" key="1">
    <source>
        <dbReference type="ARBA" id="ARBA00004479"/>
    </source>
</evidence>
<keyword evidence="2" id="KW-0490">MHC I</keyword>